<evidence type="ECO:0000313" key="1">
    <source>
        <dbReference type="EMBL" id="QTE02137.1"/>
    </source>
</evidence>
<sequence>MGRKIYEAPAMFIAGDFRLDTGFLRRGPHEPRVRLPLGW</sequence>
<protein>
    <submittedName>
        <fullName evidence="1">Uncharacterized protein</fullName>
    </submittedName>
</protein>
<reference evidence="1 2" key="1">
    <citation type="submission" date="2021-03" db="EMBL/GenBank/DDBJ databases">
        <title>Complete genome sequence of Streptomyces cyanogenus S136, producer of anticancer angucycline landomycin A.</title>
        <authorList>
            <person name="Hrab P."/>
            <person name="Ruckert C."/>
            <person name="Busche T."/>
            <person name="Ostash I."/>
            <person name="Kalinowski J."/>
            <person name="Fedorenko V."/>
            <person name="Yushchuk O."/>
            <person name="Ostash B."/>
        </authorList>
    </citation>
    <scope>NUCLEOTIDE SEQUENCE [LARGE SCALE GENOMIC DNA]</scope>
    <source>
        <strain evidence="1 2">S136</strain>
    </source>
</reference>
<proteinExistence type="predicted"/>
<dbReference type="InterPro" id="IPR046015">
    <property type="entry name" value="DUF5972"/>
</dbReference>
<dbReference type="EMBL" id="CP071839">
    <property type="protein sequence ID" value="QTE02137.1"/>
    <property type="molecule type" value="Genomic_DNA"/>
</dbReference>
<gene>
    <name evidence="1" type="ORF">S1361_32700</name>
</gene>
<dbReference type="Proteomes" id="UP000663908">
    <property type="component" value="Chromosome"/>
</dbReference>
<keyword evidence="2" id="KW-1185">Reference proteome</keyword>
<organism evidence="1 2">
    <name type="scientific">Streptomyces cyanogenus</name>
    <dbReference type="NCBI Taxonomy" id="80860"/>
    <lineage>
        <taxon>Bacteria</taxon>
        <taxon>Bacillati</taxon>
        <taxon>Actinomycetota</taxon>
        <taxon>Actinomycetes</taxon>
        <taxon>Kitasatosporales</taxon>
        <taxon>Streptomycetaceae</taxon>
        <taxon>Streptomyces</taxon>
    </lineage>
</organism>
<name>A0ABX7U380_STRCY</name>
<dbReference type="Pfam" id="PF19397">
    <property type="entry name" value="DUF5972"/>
    <property type="match status" value="1"/>
</dbReference>
<evidence type="ECO:0000313" key="2">
    <source>
        <dbReference type="Proteomes" id="UP000663908"/>
    </source>
</evidence>
<accession>A0ABX7U380</accession>